<dbReference type="Gene3D" id="3.40.1190.10">
    <property type="entry name" value="Mur-like, catalytic domain"/>
    <property type="match status" value="1"/>
</dbReference>
<keyword evidence="1 6" id="KW-0436">Ligase</keyword>
<proteinExistence type="predicted"/>
<feature type="domain" description="Mur ligase C-terminal" evidence="4">
    <location>
        <begin position="319"/>
        <end position="443"/>
    </location>
</feature>
<evidence type="ECO:0000313" key="7">
    <source>
        <dbReference type="Proteomes" id="UP000264541"/>
    </source>
</evidence>
<dbReference type="PANTHER" id="PTHR43024">
    <property type="entry name" value="UDP-N-ACETYLMURAMOYL-TRIPEPTIDE--D-ALANYL-D-ALANINE LIGASE"/>
    <property type="match status" value="1"/>
</dbReference>
<comment type="caution">
    <text evidence="6">The sequence shown here is derived from an EMBL/GenBank/DDBJ whole genome shotgun (WGS) entry which is preliminary data.</text>
</comment>
<evidence type="ECO:0000259" key="4">
    <source>
        <dbReference type="Pfam" id="PF02875"/>
    </source>
</evidence>
<dbReference type="SUPFAM" id="SSF53623">
    <property type="entry name" value="MurD-like peptide ligases, catalytic domain"/>
    <property type="match status" value="1"/>
</dbReference>
<dbReference type="EMBL" id="QVTE01000045">
    <property type="protein sequence ID" value="RFU67288.1"/>
    <property type="molecule type" value="Genomic_DNA"/>
</dbReference>
<evidence type="ECO:0000256" key="1">
    <source>
        <dbReference type="ARBA" id="ARBA00022598"/>
    </source>
</evidence>
<gene>
    <name evidence="6" type="ORF">D0469_15450</name>
</gene>
<evidence type="ECO:0000256" key="3">
    <source>
        <dbReference type="ARBA" id="ARBA00022840"/>
    </source>
</evidence>
<dbReference type="Pfam" id="PF08245">
    <property type="entry name" value="Mur_ligase_M"/>
    <property type="match status" value="1"/>
</dbReference>
<organism evidence="6 7">
    <name type="scientific">Peribacillus saganii</name>
    <dbReference type="NCBI Taxonomy" id="2303992"/>
    <lineage>
        <taxon>Bacteria</taxon>
        <taxon>Bacillati</taxon>
        <taxon>Bacillota</taxon>
        <taxon>Bacilli</taxon>
        <taxon>Bacillales</taxon>
        <taxon>Bacillaceae</taxon>
        <taxon>Peribacillus</taxon>
    </lineage>
</organism>
<evidence type="ECO:0000313" key="6">
    <source>
        <dbReference type="EMBL" id="RFU67288.1"/>
    </source>
</evidence>
<dbReference type="AlphaFoldDB" id="A0A372LMK3"/>
<name>A0A372LMK3_9BACI</name>
<dbReference type="SUPFAM" id="SSF53244">
    <property type="entry name" value="MurD-like peptide ligases, peptide-binding domain"/>
    <property type="match status" value="1"/>
</dbReference>
<dbReference type="RefSeq" id="WP_117327620.1">
    <property type="nucleotide sequence ID" value="NZ_QVTE01000045.1"/>
</dbReference>
<keyword evidence="7" id="KW-1185">Reference proteome</keyword>
<dbReference type="InterPro" id="IPR051046">
    <property type="entry name" value="MurCDEF_CellWall_CoF430Synth"/>
</dbReference>
<dbReference type="InterPro" id="IPR004101">
    <property type="entry name" value="Mur_ligase_C"/>
</dbReference>
<reference evidence="6 7" key="1">
    <citation type="submission" date="2018-08" db="EMBL/GenBank/DDBJ databases">
        <title>Bacillus chawlae sp. nov., Bacillus glennii sp. nov., and Bacillus saganii sp. nov. Isolated from the Vehicle Assembly Building at Kennedy Space Center where the Viking Spacecraft were Assembled.</title>
        <authorList>
            <person name="Seuylemezian A."/>
            <person name="Vaishampayan P."/>
        </authorList>
    </citation>
    <scope>NUCLEOTIDE SEQUENCE [LARGE SCALE GENOMIC DNA]</scope>
    <source>
        <strain evidence="6 7">V47-23a</strain>
    </source>
</reference>
<dbReference type="InterPro" id="IPR036615">
    <property type="entry name" value="Mur_ligase_C_dom_sf"/>
</dbReference>
<dbReference type="OrthoDB" id="9801978at2"/>
<dbReference type="GO" id="GO:0005524">
    <property type="term" value="F:ATP binding"/>
    <property type="evidence" value="ECO:0007669"/>
    <property type="project" value="UniProtKB-KW"/>
</dbReference>
<dbReference type="GO" id="GO:0016881">
    <property type="term" value="F:acid-amino acid ligase activity"/>
    <property type="evidence" value="ECO:0007669"/>
    <property type="project" value="InterPro"/>
</dbReference>
<keyword evidence="3" id="KW-0067">ATP-binding</keyword>
<dbReference type="PANTHER" id="PTHR43024:SF1">
    <property type="entry name" value="UDP-N-ACETYLMURAMOYL-TRIPEPTIDE--D-ALANYL-D-ALANINE LIGASE"/>
    <property type="match status" value="1"/>
</dbReference>
<dbReference type="Gene3D" id="3.90.190.20">
    <property type="entry name" value="Mur ligase, C-terminal domain"/>
    <property type="match status" value="1"/>
</dbReference>
<dbReference type="InterPro" id="IPR036565">
    <property type="entry name" value="Mur-like_cat_sf"/>
</dbReference>
<feature type="domain" description="Mur ligase central" evidence="5">
    <location>
        <begin position="108"/>
        <end position="294"/>
    </location>
</feature>
<keyword evidence="2" id="KW-0547">Nucleotide-binding</keyword>
<sequence>MKPLTINEINQIVHGEFIEGPVNWQVSHAILYGLHRLKWSHTLIFSERNINWHNLKNFQPCAVVTDLPADQIVPIEGITFIKVNHVMESYWKFVQYYRSLFDIPVIAVTGTCGKTTIKEMIKHILRVDRIVQATDGNWNLPVWSFGYLQNIDESTQAAVFETAITHPGHLTRHCRYLEPTIGVFTNIGIDHLDTCGSLEGYIQAKAELVKGLRKNGTLILNGDDENIKKIALDEFKGRVVYYSVSSSSPFQATEIHYAEMGMTFVLNHQGRQYHAFVPGYGDHQVYNALGAISACYELGVGVETSIKRLSTFKNFTRHLELMSGLNDCTILDDTWNTNPTSLNSALQVLHSIGKGKKNVALLGDMMALGEFADEVHRQVAELIIETKLDVLITIGEKAREIGKEAIRLNFGGKVYMYDDSFEGVREMLEELLDQNTILLIKGSLYNPHFSNFAQGLRSNKN</sequence>
<dbReference type="Pfam" id="PF02875">
    <property type="entry name" value="Mur_ligase_C"/>
    <property type="match status" value="1"/>
</dbReference>
<accession>A0A372LMK3</accession>
<dbReference type="InterPro" id="IPR013221">
    <property type="entry name" value="Mur_ligase_cen"/>
</dbReference>
<protein>
    <submittedName>
        <fullName evidence="6">UDP-N-acetylmuramoyl-tripeptide--D-alanyl-D-alanine ligase</fullName>
    </submittedName>
</protein>
<evidence type="ECO:0000259" key="5">
    <source>
        <dbReference type="Pfam" id="PF08245"/>
    </source>
</evidence>
<dbReference type="Proteomes" id="UP000264541">
    <property type="component" value="Unassembled WGS sequence"/>
</dbReference>
<evidence type="ECO:0000256" key="2">
    <source>
        <dbReference type="ARBA" id="ARBA00022741"/>
    </source>
</evidence>